<keyword evidence="9" id="KW-1185">Reference proteome</keyword>
<dbReference type="PROSITE" id="PS51821">
    <property type="entry name" value="VELVET"/>
    <property type="match status" value="1"/>
</dbReference>
<feature type="compositionally biased region" description="Basic and acidic residues" evidence="6">
    <location>
        <begin position="325"/>
        <end position="339"/>
    </location>
</feature>
<dbReference type="OrthoDB" id="5599552at2759"/>
<feature type="compositionally biased region" description="Polar residues" evidence="6">
    <location>
        <begin position="446"/>
        <end position="455"/>
    </location>
</feature>
<organism evidence="8 9">
    <name type="scientific">Kockovaella imperatae</name>
    <dbReference type="NCBI Taxonomy" id="4999"/>
    <lineage>
        <taxon>Eukaryota</taxon>
        <taxon>Fungi</taxon>
        <taxon>Dikarya</taxon>
        <taxon>Basidiomycota</taxon>
        <taxon>Agaricomycotina</taxon>
        <taxon>Tremellomycetes</taxon>
        <taxon>Tremellales</taxon>
        <taxon>Cuniculitremaceae</taxon>
        <taxon>Kockovaella</taxon>
    </lineage>
</organism>
<dbReference type="RefSeq" id="XP_021870225.1">
    <property type="nucleotide sequence ID" value="XM_022014148.1"/>
</dbReference>
<proteinExistence type="predicted"/>
<evidence type="ECO:0000313" key="8">
    <source>
        <dbReference type="EMBL" id="ORX36096.1"/>
    </source>
</evidence>
<evidence type="ECO:0000256" key="2">
    <source>
        <dbReference type="ARBA" id="ARBA00022969"/>
    </source>
</evidence>
<keyword evidence="4" id="KW-0804">Transcription</keyword>
<sequence length="479" mass="53330">MTTASLGLDHSCVLRKYELQMRQQPVQARMCGVGEKSDRRPVDPTPIIQLKVIDTDADPLRRPDSGPHGMTYMQNPYYFLFACLVGDEDNELHVIDDGKTRFLTGTPVSSLYHLKDLDNSDAAFFVFPDLGVRKEGRYRLKLTLFEIIEQEVYYCTTTFTDTFSVFSAKKFPGMQRATDLSRSFAEQGLKIRVRKDVRKPTVKPKRKSTAQDSESESIPETKRARPHHSAEPRSYQPEYPYPPQPSYFYNTHGGAQPMPPPPVPYDPYRQQPAATYSFRGQPQPQPQPHPHPHPQHPPPRHSVARHSLPAGYPRAMPPGGGSTHGPHDYHAWQHQERSRAHASGARPITPDMHGQSRDYRRRSPAYSSPPPPPPAQQTSSSSTSVRSPRRSGRQDPLPGYRSTDGAKSPPSWRMSPNHRHSALPPLNIPPHTLSNGPDGRDVNPGMNGSDSTASPVSGGVRPNGGGKPANRMGLGHLMD</sequence>
<evidence type="ECO:0000256" key="5">
    <source>
        <dbReference type="ARBA" id="ARBA00023242"/>
    </source>
</evidence>
<name>A0A1Y1UF10_9TREE</name>
<keyword evidence="2" id="KW-0749">Sporulation</keyword>
<dbReference type="Proteomes" id="UP000193218">
    <property type="component" value="Unassembled WGS sequence"/>
</dbReference>
<feature type="compositionally biased region" description="Low complexity" evidence="6">
    <location>
        <begin position="376"/>
        <end position="386"/>
    </location>
</feature>
<reference evidence="8 9" key="1">
    <citation type="submission" date="2017-03" db="EMBL/GenBank/DDBJ databases">
        <title>Widespread Adenine N6-methylation of Active Genes in Fungi.</title>
        <authorList>
            <consortium name="DOE Joint Genome Institute"/>
            <person name="Mondo S.J."/>
            <person name="Dannebaum R.O."/>
            <person name="Kuo R.C."/>
            <person name="Louie K.B."/>
            <person name="Bewick A.J."/>
            <person name="Labutti K."/>
            <person name="Haridas S."/>
            <person name="Kuo A."/>
            <person name="Salamov A."/>
            <person name="Ahrendt S.R."/>
            <person name="Lau R."/>
            <person name="Bowen B.P."/>
            <person name="Lipzen A."/>
            <person name="Sullivan W."/>
            <person name="Andreopoulos W.B."/>
            <person name="Clum A."/>
            <person name="Lindquist E."/>
            <person name="Daum C."/>
            <person name="Northen T.R."/>
            <person name="Ramamoorthy G."/>
            <person name="Schmitz R.J."/>
            <person name="Gryganskyi A."/>
            <person name="Culley D."/>
            <person name="Magnuson J."/>
            <person name="James T.Y."/>
            <person name="O'Malley M.A."/>
            <person name="Stajich J.E."/>
            <person name="Spatafora J.W."/>
            <person name="Visel A."/>
            <person name="Grigoriev I.V."/>
        </authorList>
    </citation>
    <scope>NUCLEOTIDE SEQUENCE [LARGE SCALE GENOMIC DNA]</scope>
    <source>
        <strain evidence="8 9">NRRL Y-17943</strain>
    </source>
</reference>
<keyword evidence="3" id="KW-0805">Transcription regulation</keyword>
<protein>
    <submittedName>
        <fullName evidence="8">Velvet factor-domain-containing protein</fullName>
    </submittedName>
</protein>
<evidence type="ECO:0000313" key="9">
    <source>
        <dbReference type="Proteomes" id="UP000193218"/>
    </source>
</evidence>
<dbReference type="Pfam" id="PF11754">
    <property type="entry name" value="Velvet"/>
    <property type="match status" value="2"/>
</dbReference>
<accession>A0A1Y1UF10</accession>
<feature type="domain" description="Velvet" evidence="7">
    <location>
        <begin position="11"/>
        <end position="194"/>
    </location>
</feature>
<comment type="caution">
    <text evidence="8">The sequence shown here is derived from an EMBL/GenBank/DDBJ whole genome shotgun (WGS) entry which is preliminary data.</text>
</comment>
<evidence type="ECO:0000259" key="7">
    <source>
        <dbReference type="PROSITE" id="PS51821"/>
    </source>
</evidence>
<dbReference type="GO" id="GO:0030435">
    <property type="term" value="P:sporulation resulting in formation of a cellular spore"/>
    <property type="evidence" value="ECO:0007669"/>
    <property type="project" value="UniProtKB-KW"/>
</dbReference>
<evidence type="ECO:0000256" key="4">
    <source>
        <dbReference type="ARBA" id="ARBA00023163"/>
    </source>
</evidence>
<feature type="compositionally biased region" description="Basic and acidic residues" evidence="6">
    <location>
        <begin position="219"/>
        <end position="231"/>
    </location>
</feature>
<evidence type="ECO:0000256" key="1">
    <source>
        <dbReference type="ARBA" id="ARBA00004123"/>
    </source>
</evidence>
<feature type="compositionally biased region" description="Basic residues" evidence="6">
    <location>
        <begin position="195"/>
        <end position="208"/>
    </location>
</feature>
<dbReference type="STRING" id="4999.A0A1Y1UF10"/>
<dbReference type="InParanoid" id="A0A1Y1UF10"/>
<dbReference type="AlphaFoldDB" id="A0A1Y1UF10"/>
<dbReference type="PANTHER" id="PTHR33572:SF18">
    <property type="entry name" value="SPORE DEVELOPMENT REGULATOR VOSA"/>
    <property type="match status" value="1"/>
</dbReference>
<feature type="region of interest" description="Disordered" evidence="6">
    <location>
        <begin position="195"/>
        <end position="479"/>
    </location>
</feature>
<dbReference type="GO" id="GO:0005634">
    <property type="term" value="C:nucleus"/>
    <property type="evidence" value="ECO:0007669"/>
    <property type="project" value="UniProtKB-SubCell"/>
</dbReference>
<dbReference type="InterPro" id="IPR038491">
    <property type="entry name" value="Velvet_dom_sf"/>
</dbReference>
<evidence type="ECO:0000256" key="6">
    <source>
        <dbReference type="SAM" id="MobiDB-lite"/>
    </source>
</evidence>
<feature type="compositionally biased region" description="Basic residues" evidence="6">
    <location>
        <begin position="290"/>
        <end position="304"/>
    </location>
</feature>
<dbReference type="InterPro" id="IPR037525">
    <property type="entry name" value="Velvet_dom"/>
</dbReference>
<dbReference type="GeneID" id="33555956"/>
<dbReference type="PANTHER" id="PTHR33572">
    <property type="entry name" value="SPORE DEVELOPMENT REGULATOR VOSA"/>
    <property type="match status" value="1"/>
</dbReference>
<dbReference type="InterPro" id="IPR021740">
    <property type="entry name" value="Velvet"/>
</dbReference>
<dbReference type="EMBL" id="NBSH01000009">
    <property type="protein sequence ID" value="ORX36096.1"/>
    <property type="molecule type" value="Genomic_DNA"/>
</dbReference>
<dbReference type="Gene3D" id="2.60.40.3960">
    <property type="entry name" value="Velvet domain"/>
    <property type="match status" value="1"/>
</dbReference>
<evidence type="ECO:0000256" key="3">
    <source>
        <dbReference type="ARBA" id="ARBA00023015"/>
    </source>
</evidence>
<comment type="subcellular location">
    <subcellularLocation>
        <location evidence="1">Nucleus</location>
    </subcellularLocation>
</comment>
<keyword evidence="5" id="KW-0539">Nucleus</keyword>
<gene>
    <name evidence="8" type="ORF">BD324DRAFT_609277</name>
</gene>